<gene>
    <name evidence="1" type="ORF">ACFQDM_06995</name>
</gene>
<protein>
    <submittedName>
        <fullName evidence="1">DUF3168 domain-containing protein</fullName>
    </submittedName>
</protein>
<dbReference type="InterPro" id="IPR053745">
    <property type="entry name" value="Viral_Tail_Comp_sf"/>
</dbReference>
<dbReference type="RefSeq" id="WP_377377258.1">
    <property type="nucleotide sequence ID" value="NZ_JBHSSW010000008.1"/>
</dbReference>
<sequence length="140" mass="15549">MTKTLTDPLVALQRAQYAILSGDATLQAISSNGVKIFDRVSDDSFPYGVIGEDHENPDDMECETWTEVFSTVRFYSRAVGKLEVKALAGRARYLLDAEHGFSLQGFSLLAGHCTNIKIHLHEDGLTNQAELNFRYLVQPA</sequence>
<accession>A0ABW1S801</accession>
<dbReference type="Gene3D" id="3.30.2000.30">
    <property type="match status" value="1"/>
</dbReference>
<reference evidence="2" key="1">
    <citation type="journal article" date="2019" name="Int. J. Syst. Evol. Microbiol.">
        <title>The Global Catalogue of Microorganisms (GCM) 10K type strain sequencing project: providing services to taxonomists for standard genome sequencing and annotation.</title>
        <authorList>
            <consortium name="The Broad Institute Genomics Platform"/>
            <consortium name="The Broad Institute Genome Sequencing Center for Infectious Disease"/>
            <person name="Wu L."/>
            <person name="Ma J."/>
        </authorList>
    </citation>
    <scope>NUCLEOTIDE SEQUENCE [LARGE SCALE GENOMIC DNA]</scope>
    <source>
        <strain evidence="2">CGMCC-1.15741</strain>
    </source>
</reference>
<evidence type="ECO:0000313" key="2">
    <source>
        <dbReference type="Proteomes" id="UP001596303"/>
    </source>
</evidence>
<organism evidence="1 2">
    <name type="scientific">Ponticaulis profundi</name>
    <dbReference type="NCBI Taxonomy" id="2665222"/>
    <lineage>
        <taxon>Bacteria</taxon>
        <taxon>Pseudomonadati</taxon>
        <taxon>Pseudomonadota</taxon>
        <taxon>Alphaproteobacteria</taxon>
        <taxon>Hyphomonadales</taxon>
        <taxon>Hyphomonadaceae</taxon>
        <taxon>Ponticaulis</taxon>
    </lineage>
</organism>
<dbReference type="InterPro" id="IPR021508">
    <property type="entry name" value="Gp17-like"/>
</dbReference>
<dbReference type="EMBL" id="JBHSSW010000008">
    <property type="protein sequence ID" value="MFC6197817.1"/>
    <property type="molecule type" value="Genomic_DNA"/>
</dbReference>
<proteinExistence type="predicted"/>
<dbReference type="Proteomes" id="UP001596303">
    <property type="component" value="Unassembled WGS sequence"/>
</dbReference>
<evidence type="ECO:0000313" key="1">
    <source>
        <dbReference type="EMBL" id="MFC6197817.1"/>
    </source>
</evidence>
<comment type="caution">
    <text evidence="1">The sequence shown here is derived from an EMBL/GenBank/DDBJ whole genome shotgun (WGS) entry which is preliminary data.</text>
</comment>
<keyword evidence="2" id="KW-1185">Reference proteome</keyword>
<dbReference type="Pfam" id="PF11367">
    <property type="entry name" value="Tail_completion_gp17"/>
    <property type="match status" value="1"/>
</dbReference>
<name>A0ABW1S801_9PROT</name>